<evidence type="ECO:0000313" key="3">
    <source>
        <dbReference type="Proteomes" id="UP000709295"/>
    </source>
</evidence>
<comment type="caution">
    <text evidence="2">The sequence shown here is derived from an EMBL/GenBank/DDBJ whole genome shotgun (WGS) entry which is preliminary data.</text>
</comment>
<sequence length="69" mass="7911">MATPARRRNKITKDGGSNSEKIPEEMKFYDKTYVCMHAGAPIQNNHLGERPNQHSRRIGCKAQVLIFRL</sequence>
<gene>
    <name evidence="2" type="ORF">JG688_00013965</name>
</gene>
<proteinExistence type="predicted"/>
<dbReference type="AlphaFoldDB" id="A0A8J5J125"/>
<name>A0A8J5J125_9STRA</name>
<evidence type="ECO:0000256" key="1">
    <source>
        <dbReference type="SAM" id="MobiDB-lite"/>
    </source>
</evidence>
<evidence type="ECO:0000313" key="2">
    <source>
        <dbReference type="EMBL" id="KAG6950891.1"/>
    </source>
</evidence>
<dbReference type="Proteomes" id="UP000709295">
    <property type="component" value="Unassembled WGS sequence"/>
</dbReference>
<keyword evidence="3" id="KW-1185">Reference proteome</keyword>
<organism evidence="2 3">
    <name type="scientific">Phytophthora aleatoria</name>
    <dbReference type="NCBI Taxonomy" id="2496075"/>
    <lineage>
        <taxon>Eukaryota</taxon>
        <taxon>Sar</taxon>
        <taxon>Stramenopiles</taxon>
        <taxon>Oomycota</taxon>
        <taxon>Peronosporomycetes</taxon>
        <taxon>Peronosporales</taxon>
        <taxon>Peronosporaceae</taxon>
        <taxon>Phytophthora</taxon>
    </lineage>
</organism>
<dbReference type="EMBL" id="JAENGY010001255">
    <property type="protein sequence ID" value="KAG6950891.1"/>
    <property type="molecule type" value="Genomic_DNA"/>
</dbReference>
<feature type="compositionally biased region" description="Basic residues" evidence="1">
    <location>
        <begin position="1"/>
        <end position="10"/>
    </location>
</feature>
<protein>
    <submittedName>
        <fullName evidence="2">Uncharacterized protein</fullName>
    </submittedName>
</protein>
<feature type="region of interest" description="Disordered" evidence="1">
    <location>
        <begin position="1"/>
        <end position="23"/>
    </location>
</feature>
<reference evidence="2" key="1">
    <citation type="submission" date="2021-01" db="EMBL/GenBank/DDBJ databases">
        <title>Phytophthora aleatoria, a newly-described species from Pinus radiata is distinct from Phytophthora cactorum isolates based on comparative genomics.</title>
        <authorList>
            <person name="Mcdougal R."/>
            <person name="Panda P."/>
            <person name="Williams N."/>
            <person name="Studholme D.J."/>
        </authorList>
    </citation>
    <scope>NUCLEOTIDE SEQUENCE</scope>
    <source>
        <strain evidence="2">NZFS 4037</strain>
    </source>
</reference>
<accession>A0A8J5J125</accession>